<dbReference type="InterPro" id="IPR030395">
    <property type="entry name" value="GP_PDE_dom"/>
</dbReference>
<organism evidence="2 3">
    <name type="scientific">Psychrobacillus glaciei</name>
    <dbReference type="NCBI Taxonomy" id="2283160"/>
    <lineage>
        <taxon>Bacteria</taxon>
        <taxon>Bacillati</taxon>
        <taxon>Bacillota</taxon>
        <taxon>Bacilli</taxon>
        <taxon>Bacillales</taxon>
        <taxon>Bacillaceae</taxon>
        <taxon>Psychrobacillus</taxon>
    </lineage>
</organism>
<evidence type="ECO:0000313" key="3">
    <source>
        <dbReference type="Proteomes" id="UP000325517"/>
    </source>
</evidence>
<dbReference type="SUPFAM" id="SSF51695">
    <property type="entry name" value="PLC-like phosphodiesterases"/>
    <property type="match status" value="1"/>
</dbReference>
<gene>
    <name evidence="2" type="ORF">PB01_02695</name>
</gene>
<evidence type="ECO:0000259" key="1">
    <source>
        <dbReference type="PROSITE" id="PS51704"/>
    </source>
</evidence>
<dbReference type="PANTHER" id="PTHR46211">
    <property type="entry name" value="GLYCEROPHOSPHORYL DIESTER PHOSPHODIESTERASE"/>
    <property type="match status" value="1"/>
</dbReference>
<feature type="domain" description="GP-PDE" evidence="1">
    <location>
        <begin position="1"/>
        <end position="237"/>
    </location>
</feature>
<dbReference type="InterPro" id="IPR017946">
    <property type="entry name" value="PLC-like_Pdiesterase_TIM-brl"/>
</dbReference>
<name>A0A5J6SNL6_9BACI</name>
<dbReference type="RefSeq" id="WP_151698751.1">
    <property type="nucleotide sequence ID" value="NZ_CP031223.1"/>
</dbReference>
<dbReference type="EMBL" id="CP031223">
    <property type="protein sequence ID" value="QFF97807.1"/>
    <property type="molecule type" value="Genomic_DNA"/>
</dbReference>
<dbReference type="Gene3D" id="3.20.20.190">
    <property type="entry name" value="Phosphatidylinositol (PI) phosphodiesterase"/>
    <property type="match status" value="1"/>
</dbReference>
<dbReference type="OrthoDB" id="384721at2"/>
<accession>A0A5J6SNL6</accession>
<proteinExistence type="predicted"/>
<dbReference type="Proteomes" id="UP000325517">
    <property type="component" value="Chromosome"/>
</dbReference>
<evidence type="ECO:0000313" key="2">
    <source>
        <dbReference type="EMBL" id="QFF97807.1"/>
    </source>
</evidence>
<dbReference type="AlphaFoldDB" id="A0A5J6SNL6"/>
<dbReference type="PANTHER" id="PTHR46211:SF1">
    <property type="entry name" value="GLYCEROPHOSPHODIESTER PHOSPHODIESTERASE, CYTOPLASMIC"/>
    <property type="match status" value="1"/>
</dbReference>
<dbReference type="Pfam" id="PF03009">
    <property type="entry name" value="GDPD"/>
    <property type="match status" value="1"/>
</dbReference>
<reference evidence="2 3" key="1">
    <citation type="submission" date="2018-07" db="EMBL/GenBank/DDBJ databases">
        <title>Complete genome sequence of Psychrobacillus sp. PB01, isolated from iceberg, and comparative genome analysis of Psychrobacillus strains.</title>
        <authorList>
            <person name="Lee P.C."/>
        </authorList>
    </citation>
    <scope>NUCLEOTIDE SEQUENCE [LARGE SCALE GENOMIC DNA]</scope>
    <source>
        <strain evidence="2 3">PB01</strain>
    </source>
</reference>
<protein>
    <submittedName>
        <fullName evidence="2">Glycerophosphodiester phosphodiesterase</fullName>
    </submittedName>
</protein>
<dbReference type="PROSITE" id="PS51704">
    <property type="entry name" value="GP_PDE"/>
    <property type="match status" value="1"/>
</dbReference>
<dbReference type="GO" id="GO:0006629">
    <property type="term" value="P:lipid metabolic process"/>
    <property type="evidence" value="ECO:0007669"/>
    <property type="project" value="InterPro"/>
</dbReference>
<keyword evidence="3" id="KW-1185">Reference proteome</keyword>
<dbReference type="CDD" id="cd08563">
    <property type="entry name" value="GDPD_TtGDE_like"/>
    <property type="match status" value="1"/>
</dbReference>
<sequence>MKIYAHRGSAGTLPENTIASFRATAILPVHGVEFDVHMTKDGELVVIHDESINRTSNGKGFIKDMTLAELKSYDFGEWFSTKFKGEKIPTLREVLYVFKDTHHHLNIELKSDVFPYEGMEDKVLEMLKEYRLERRVVISSFNHEMVSNFKMQAPQIETAILFMEVMIRPDDYANIVGADALHAFFPTAFRAMGKEAIASGRQFRVFTVNEEIYANMLQEIGVHAIFTDFPERMYQFLNRRV</sequence>
<dbReference type="GO" id="GO:0008081">
    <property type="term" value="F:phosphoric diester hydrolase activity"/>
    <property type="evidence" value="ECO:0007669"/>
    <property type="project" value="InterPro"/>
</dbReference>
<dbReference type="KEGG" id="psyo:PB01_02695"/>